<dbReference type="RefSeq" id="XP_007312131.1">
    <property type="nucleotide sequence ID" value="XM_007312069.1"/>
</dbReference>
<organism>
    <name type="scientific">Serpula lacrymans var. lacrymans (strain S7.9)</name>
    <name type="common">Dry rot fungus</name>
    <dbReference type="NCBI Taxonomy" id="578457"/>
    <lineage>
        <taxon>Eukaryota</taxon>
        <taxon>Fungi</taxon>
        <taxon>Dikarya</taxon>
        <taxon>Basidiomycota</taxon>
        <taxon>Agaricomycotina</taxon>
        <taxon>Agaricomycetes</taxon>
        <taxon>Agaricomycetidae</taxon>
        <taxon>Boletales</taxon>
        <taxon>Coniophorineae</taxon>
        <taxon>Serpulaceae</taxon>
        <taxon>Serpula</taxon>
    </lineage>
</organism>
<dbReference type="EMBL" id="GL945428">
    <property type="protein sequence ID" value="EGO30247.1"/>
    <property type="molecule type" value="Genomic_DNA"/>
</dbReference>
<protein>
    <submittedName>
        <fullName evidence="1">Uncharacterized protein</fullName>
    </submittedName>
</protein>
<dbReference type="AlphaFoldDB" id="F8NDL4"/>
<sequence length="225" mass="24852">MSATDAHELGVITPTNCTVIPKSPTQPSPAITKVGLIFANSASPSTAKTCGEGTDSDTLSEVSEFSEHVFNLDVLHSKTHNHSDNGNIAPETDSCLFLETESKELTPTVASIRDKKLVESKDIPSKKVDNHLITEDAKPRNATEELIVNVAIDPDMVTTLEDALICRIQLFLNYANKETHTYSIDTLPDIDAWGLERCNKDWTYYLCEKRTNNPFTIWVAGNKTK</sequence>
<evidence type="ECO:0000313" key="1">
    <source>
        <dbReference type="EMBL" id="EGO30247.1"/>
    </source>
</evidence>
<dbReference type="GeneID" id="18813811"/>
<dbReference type="KEGG" id="sla:SERLADRAFT_431737"/>
<dbReference type="HOGENOM" id="CLU_1230556_0_0_1"/>
<dbReference type="OrthoDB" id="3066210at2759"/>
<reference evidence="1" key="1">
    <citation type="submission" date="2011-04" db="EMBL/GenBank/DDBJ databases">
        <title>Evolution of plant cell wall degrading machinery underlies the functional diversity of forest fungi.</title>
        <authorList>
            <consortium name="US DOE Joint Genome Institute (JGI-PGF)"/>
            <person name="Eastwood D.C."/>
            <person name="Floudas D."/>
            <person name="Binder M."/>
            <person name="Majcherczyk A."/>
            <person name="Schneider P."/>
            <person name="Aerts A."/>
            <person name="Asiegbu F.O."/>
            <person name="Baker S.E."/>
            <person name="Barry K."/>
            <person name="Bendiksby M."/>
            <person name="Blumentritt M."/>
            <person name="Coutinho P.M."/>
            <person name="Cullen D."/>
            <person name="Cullen D."/>
            <person name="Gathman A."/>
            <person name="Goodell B."/>
            <person name="Henrissat B."/>
            <person name="Ihrmark K."/>
            <person name="Kauserud H."/>
            <person name="Kohler A."/>
            <person name="LaButti K."/>
            <person name="Lapidus A."/>
            <person name="Lavin J.L."/>
            <person name="Lee Y.-H."/>
            <person name="Lindquist E."/>
            <person name="Lilly W."/>
            <person name="Lucas S."/>
            <person name="Morin E."/>
            <person name="Murat C."/>
            <person name="Oguiza J.A."/>
            <person name="Park J."/>
            <person name="Pisabarro A.G."/>
            <person name="Riley R."/>
            <person name="Rosling A."/>
            <person name="Salamov A."/>
            <person name="Schmidt O."/>
            <person name="Schmutz J."/>
            <person name="Skrede I."/>
            <person name="Stenlid J."/>
            <person name="Wiebenga A."/>
            <person name="Xie X."/>
            <person name="Kues U."/>
            <person name="Hibbett D.S."/>
            <person name="Hoffmeister D."/>
            <person name="Hogberg N."/>
            <person name="Martin F."/>
            <person name="Grigoriev I.V."/>
            <person name="Watkinson S.C."/>
        </authorList>
    </citation>
    <scope>NUCLEOTIDE SEQUENCE</scope>
    <source>
        <strain evidence="1">S7.9</strain>
    </source>
</reference>
<dbReference type="Proteomes" id="UP000008064">
    <property type="component" value="Unassembled WGS sequence"/>
</dbReference>
<proteinExistence type="predicted"/>
<gene>
    <name evidence="1" type="ORF">SERLADRAFT_431737</name>
</gene>
<name>F8NDL4_SERL9</name>
<accession>F8NDL4</accession>